<dbReference type="Gene3D" id="1.20.1440.60">
    <property type="entry name" value="23S rRNA-intervening sequence"/>
    <property type="match status" value="1"/>
</dbReference>
<sequence length="117" mass="13359">MFGFEKLDVWSKSMDLADVVYRLTKDFPDYERFGLANQMRRAAVSVSSNIAEGSSRESKKDFARFIQLAFGSLMEIVSQLHIAQRQGFIPKDEANKLYAQSKEISKMLSGLKRSLEQ</sequence>
<dbReference type="InterPro" id="IPR012657">
    <property type="entry name" value="23S_rRNA-intervening_sequence"/>
</dbReference>
<keyword evidence="2" id="KW-1185">Reference proteome</keyword>
<dbReference type="EMBL" id="SJPM01000004">
    <property type="protein sequence ID" value="TWT97187.1"/>
    <property type="molecule type" value="Genomic_DNA"/>
</dbReference>
<dbReference type="AlphaFoldDB" id="A0A5C6ACR4"/>
<dbReference type="CDD" id="cd16377">
    <property type="entry name" value="23S_rRNA_IVP_like"/>
    <property type="match status" value="1"/>
</dbReference>
<comment type="caution">
    <text evidence="1">The sequence shown here is derived from an EMBL/GenBank/DDBJ whole genome shotgun (WGS) entry which is preliminary data.</text>
</comment>
<evidence type="ECO:0000313" key="1">
    <source>
        <dbReference type="EMBL" id="TWT97187.1"/>
    </source>
</evidence>
<dbReference type="Proteomes" id="UP000316213">
    <property type="component" value="Unassembled WGS sequence"/>
</dbReference>
<evidence type="ECO:0000313" key="2">
    <source>
        <dbReference type="Proteomes" id="UP000316213"/>
    </source>
</evidence>
<protein>
    <recommendedName>
        <fullName evidence="3">Four helix bundle protein</fullName>
    </recommendedName>
</protein>
<accession>A0A5C6ACR4</accession>
<dbReference type="SUPFAM" id="SSF158446">
    <property type="entry name" value="IVS-encoded protein-like"/>
    <property type="match status" value="1"/>
</dbReference>
<dbReference type="OrthoDB" id="276165at2"/>
<gene>
    <name evidence="1" type="ORF">Pla100_23370</name>
</gene>
<reference evidence="1 2" key="1">
    <citation type="submission" date="2019-02" db="EMBL/GenBank/DDBJ databases">
        <title>Deep-cultivation of Planctomycetes and their phenomic and genomic characterization uncovers novel biology.</title>
        <authorList>
            <person name="Wiegand S."/>
            <person name="Jogler M."/>
            <person name="Boedeker C."/>
            <person name="Pinto D."/>
            <person name="Vollmers J."/>
            <person name="Rivas-Marin E."/>
            <person name="Kohn T."/>
            <person name="Peeters S.H."/>
            <person name="Heuer A."/>
            <person name="Rast P."/>
            <person name="Oberbeckmann S."/>
            <person name="Bunk B."/>
            <person name="Jeske O."/>
            <person name="Meyerdierks A."/>
            <person name="Storesund J.E."/>
            <person name="Kallscheuer N."/>
            <person name="Luecker S."/>
            <person name="Lage O.M."/>
            <person name="Pohl T."/>
            <person name="Merkel B.J."/>
            <person name="Hornburger P."/>
            <person name="Mueller R.-W."/>
            <person name="Bruemmer F."/>
            <person name="Labrenz M."/>
            <person name="Spormann A.M."/>
            <person name="Op Den Camp H."/>
            <person name="Overmann J."/>
            <person name="Amann R."/>
            <person name="Jetten M.S.M."/>
            <person name="Mascher T."/>
            <person name="Medema M.H."/>
            <person name="Devos D.P."/>
            <person name="Kaster A.-K."/>
            <person name="Ovreas L."/>
            <person name="Rohde M."/>
            <person name="Galperin M.Y."/>
            <person name="Jogler C."/>
        </authorList>
    </citation>
    <scope>NUCLEOTIDE SEQUENCE [LARGE SCALE GENOMIC DNA]</scope>
    <source>
        <strain evidence="1 2">Pla100</strain>
    </source>
</reference>
<organism evidence="1 2">
    <name type="scientific">Neorhodopirellula pilleata</name>
    <dbReference type="NCBI Taxonomy" id="2714738"/>
    <lineage>
        <taxon>Bacteria</taxon>
        <taxon>Pseudomonadati</taxon>
        <taxon>Planctomycetota</taxon>
        <taxon>Planctomycetia</taxon>
        <taxon>Pirellulales</taxon>
        <taxon>Pirellulaceae</taxon>
        <taxon>Neorhodopirellula</taxon>
    </lineage>
</organism>
<dbReference type="PANTHER" id="PTHR38471:SF2">
    <property type="entry name" value="FOUR HELIX BUNDLE PROTEIN"/>
    <property type="match status" value="1"/>
</dbReference>
<dbReference type="Pfam" id="PF05635">
    <property type="entry name" value="23S_rRNA_IVP"/>
    <property type="match status" value="1"/>
</dbReference>
<name>A0A5C6ACR4_9BACT</name>
<dbReference type="NCBIfam" id="TIGR02436">
    <property type="entry name" value="four helix bundle protein"/>
    <property type="match status" value="1"/>
</dbReference>
<proteinExistence type="predicted"/>
<dbReference type="PANTHER" id="PTHR38471">
    <property type="entry name" value="FOUR HELIX BUNDLE PROTEIN"/>
    <property type="match status" value="1"/>
</dbReference>
<evidence type="ECO:0008006" key="3">
    <source>
        <dbReference type="Google" id="ProtNLM"/>
    </source>
</evidence>
<dbReference type="InterPro" id="IPR036583">
    <property type="entry name" value="23S_rRNA_IVS_sf"/>
</dbReference>